<dbReference type="InterPro" id="IPR030395">
    <property type="entry name" value="GP_PDE_dom"/>
</dbReference>
<dbReference type="Pfam" id="PF03009">
    <property type="entry name" value="GDPD"/>
    <property type="match status" value="1"/>
</dbReference>
<dbReference type="PROSITE" id="PS51704">
    <property type="entry name" value="GP_PDE"/>
    <property type="match status" value="1"/>
</dbReference>
<accession>A0A2K4ZF85</accession>
<gene>
    <name evidence="2" type="ORF">AMURIS_01837</name>
</gene>
<dbReference type="PANTHER" id="PTHR46211">
    <property type="entry name" value="GLYCEROPHOSPHORYL DIESTER PHOSPHODIESTERASE"/>
    <property type="match status" value="1"/>
</dbReference>
<name>A0A2K4ZF85_9FIRM</name>
<keyword evidence="3" id="KW-1185">Reference proteome</keyword>
<evidence type="ECO:0000313" key="2">
    <source>
        <dbReference type="EMBL" id="SOY29122.1"/>
    </source>
</evidence>
<dbReference type="EMBL" id="OFSM01000008">
    <property type="protein sequence ID" value="SOY29122.1"/>
    <property type="molecule type" value="Genomic_DNA"/>
</dbReference>
<organism evidence="2 3">
    <name type="scientific">Acetatifactor muris</name>
    <dbReference type="NCBI Taxonomy" id="879566"/>
    <lineage>
        <taxon>Bacteria</taxon>
        <taxon>Bacillati</taxon>
        <taxon>Bacillota</taxon>
        <taxon>Clostridia</taxon>
        <taxon>Lachnospirales</taxon>
        <taxon>Lachnospiraceae</taxon>
        <taxon>Acetatifactor</taxon>
    </lineage>
</organism>
<proteinExistence type="predicted"/>
<dbReference type="RefSeq" id="WP_172455046.1">
    <property type="nucleotide sequence ID" value="NZ_JANJZD010000007.1"/>
</dbReference>
<dbReference type="Proteomes" id="UP000236311">
    <property type="component" value="Unassembled WGS sequence"/>
</dbReference>
<feature type="domain" description="GP-PDE" evidence="1">
    <location>
        <begin position="35"/>
        <end position="275"/>
    </location>
</feature>
<dbReference type="GO" id="GO:0006629">
    <property type="term" value="P:lipid metabolic process"/>
    <property type="evidence" value="ECO:0007669"/>
    <property type="project" value="InterPro"/>
</dbReference>
<dbReference type="AlphaFoldDB" id="A0A2K4ZF85"/>
<dbReference type="InterPro" id="IPR017946">
    <property type="entry name" value="PLC-like_Pdiesterase_TIM-brl"/>
</dbReference>
<dbReference type="SUPFAM" id="SSF51695">
    <property type="entry name" value="PLC-like phosphodiesterases"/>
    <property type="match status" value="1"/>
</dbReference>
<sequence>MILIILLVMALTLFLLWCLLLLPRRNQPGWEQLSGVRYAHRGLHDAEHGIPENSMAAFRKAVEHGFGAELDVHLMADGNLAVIHDSSLRRVCGKDAIIEDLQTADLDKYPLLGAEETIPLFQNVLELFEKEKPLIIELKVERGNAAALTDAVMALVQNWHGTYCIESFHPAVLLHLKKHYPAVLRGQLSQNFLRGSEAGNLSLPVRIILTMLLTTFFTRPDFIAFNHEDRSCLSLRLMKRLYQVHEAGWTVRDPETMNLLEMEGILPIFENFIPS</sequence>
<dbReference type="Gene3D" id="3.20.20.190">
    <property type="entry name" value="Phosphatidylinositol (PI) phosphodiesterase"/>
    <property type="match status" value="1"/>
</dbReference>
<dbReference type="GO" id="GO:0008081">
    <property type="term" value="F:phosphoric diester hydrolase activity"/>
    <property type="evidence" value="ECO:0007669"/>
    <property type="project" value="InterPro"/>
</dbReference>
<protein>
    <submittedName>
        <fullName evidence="2">Cytoplasmic glycerophosphodiester phosphodiesterase</fullName>
    </submittedName>
</protein>
<reference evidence="2 3" key="1">
    <citation type="submission" date="2018-01" db="EMBL/GenBank/DDBJ databases">
        <authorList>
            <person name="Gaut B.S."/>
            <person name="Morton B.R."/>
            <person name="Clegg M.T."/>
            <person name="Duvall M.R."/>
        </authorList>
    </citation>
    <scope>NUCLEOTIDE SEQUENCE [LARGE SCALE GENOMIC DNA]</scope>
    <source>
        <strain evidence="2">GP69</strain>
    </source>
</reference>
<evidence type="ECO:0000259" key="1">
    <source>
        <dbReference type="PROSITE" id="PS51704"/>
    </source>
</evidence>
<evidence type="ECO:0000313" key="3">
    <source>
        <dbReference type="Proteomes" id="UP000236311"/>
    </source>
</evidence>
<dbReference type="PANTHER" id="PTHR46211:SF14">
    <property type="entry name" value="GLYCEROPHOSPHODIESTER PHOSPHODIESTERASE"/>
    <property type="match status" value="1"/>
</dbReference>